<organism evidence="2 3">
    <name type="scientific">Gulo gulo</name>
    <name type="common">Wolverine</name>
    <name type="synonym">Gluton</name>
    <dbReference type="NCBI Taxonomy" id="48420"/>
    <lineage>
        <taxon>Eukaryota</taxon>
        <taxon>Metazoa</taxon>
        <taxon>Chordata</taxon>
        <taxon>Craniata</taxon>
        <taxon>Vertebrata</taxon>
        <taxon>Euteleostomi</taxon>
        <taxon>Mammalia</taxon>
        <taxon>Eutheria</taxon>
        <taxon>Laurasiatheria</taxon>
        <taxon>Carnivora</taxon>
        <taxon>Caniformia</taxon>
        <taxon>Musteloidea</taxon>
        <taxon>Mustelidae</taxon>
        <taxon>Guloninae</taxon>
        <taxon>Gulo</taxon>
    </lineage>
</organism>
<keyword evidence="3" id="KW-1185">Reference proteome</keyword>
<proteinExistence type="predicted"/>
<evidence type="ECO:0000256" key="1">
    <source>
        <dbReference type="SAM" id="MobiDB-lite"/>
    </source>
</evidence>
<dbReference type="EMBL" id="CYRY02015048">
    <property type="protein sequence ID" value="VCW85245.1"/>
    <property type="molecule type" value="Genomic_DNA"/>
</dbReference>
<evidence type="ECO:0000313" key="2">
    <source>
        <dbReference type="EMBL" id="VCW85245.1"/>
    </source>
</evidence>
<name>A0A9X9Q0M6_GULGU</name>
<accession>A0A9X9Q0M6</accession>
<feature type="non-terminal residue" evidence="2">
    <location>
        <position position="93"/>
    </location>
</feature>
<feature type="compositionally biased region" description="Polar residues" evidence="1">
    <location>
        <begin position="72"/>
        <end position="83"/>
    </location>
</feature>
<comment type="caution">
    <text evidence="2">The sequence shown here is derived from an EMBL/GenBank/DDBJ whole genome shotgun (WGS) entry which is preliminary data.</text>
</comment>
<sequence>TAREVPISNRTLRFSCWLGLGVPGLSGSKSAGLARTSPGGVCGARTSQALARRGSQSTRLGLCAPLSGEAPSPSQEPDSTCSQAHWRLRDQDL</sequence>
<feature type="non-terminal residue" evidence="2">
    <location>
        <position position="1"/>
    </location>
</feature>
<gene>
    <name evidence="2" type="ORF">BN2614_LOCUS1</name>
</gene>
<evidence type="ECO:0000313" key="3">
    <source>
        <dbReference type="Proteomes" id="UP000269945"/>
    </source>
</evidence>
<reference evidence="2 3" key="1">
    <citation type="submission" date="2018-10" db="EMBL/GenBank/DDBJ databases">
        <authorList>
            <person name="Ekblom R."/>
            <person name="Jareborg N."/>
        </authorList>
    </citation>
    <scope>NUCLEOTIDE SEQUENCE [LARGE SCALE GENOMIC DNA]</scope>
    <source>
        <tissue evidence="2">Muscle</tissue>
    </source>
</reference>
<dbReference type="Proteomes" id="UP000269945">
    <property type="component" value="Unassembled WGS sequence"/>
</dbReference>
<dbReference type="AlphaFoldDB" id="A0A9X9Q0M6"/>
<feature type="region of interest" description="Disordered" evidence="1">
    <location>
        <begin position="52"/>
        <end position="93"/>
    </location>
</feature>
<protein>
    <submittedName>
        <fullName evidence="2">Uncharacterized protein</fullName>
    </submittedName>
</protein>